<feature type="compositionally biased region" description="Basic and acidic residues" evidence="1">
    <location>
        <begin position="117"/>
        <end position="146"/>
    </location>
</feature>
<dbReference type="EMBL" id="JAEAOA010002295">
    <property type="protein sequence ID" value="KAK3608190.1"/>
    <property type="molecule type" value="Genomic_DNA"/>
</dbReference>
<gene>
    <name evidence="2" type="ORF">CHS0354_039204</name>
</gene>
<evidence type="ECO:0000313" key="2">
    <source>
        <dbReference type="EMBL" id="KAK3608190.1"/>
    </source>
</evidence>
<comment type="caution">
    <text evidence="2">The sequence shown here is derived from an EMBL/GenBank/DDBJ whole genome shotgun (WGS) entry which is preliminary data.</text>
</comment>
<proteinExistence type="predicted"/>
<keyword evidence="3" id="KW-1185">Reference proteome</keyword>
<sequence length="154" mass="18007">MFGQSGCIYVEVCTQILNNLHLPQKSSSTKERTTIRKYIDAAACSLRVFQAKKENFSEETIQIQLERQSLCKEEGPIQFVYEKTRTRFSCPPPPHTRLTTLSTSSEYNSTEASQDGDENKKEADNRIEKYRMQQPDKEYTNHRDHGQYYQQQQQ</sequence>
<organism evidence="2 3">
    <name type="scientific">Potamilus streckersoni</name>
    <dbReference type="NCBI Taxonomy" id="2493646"/>
    <lineage>
        <taxon>Eukaryota</taxon>
        <taxon>Metazoa</taxon>
        <taxon>Spiralia</taxon>
        <taxon>Lophotrochozoa</taxon>
        <taxon>Mollusca</taxon>
        <taxon>Bivalvia</taxon>
        <taxon>Autobranchia</taxon>
        <taxon>Heteroconchia</taxon>
        <taxon>Palaeoheterodonta</taxon>
        <taxon>Unionida</taxon>
        <taxon>Unionoidea</taxon>
        <taxon>Unionidae</taxon>
        <taxon>Ambleminae</taxon>
        <taxon>Lampsilini</taxon>
        <taxon>Potamilus</taxon>
    </lineage>
</organism>
<dbReference type="Proteomes" id="UP001195483">
    <property type="component" value="Unassembled WGS sequence"/>
</dbReference>
<dbReference type="AlphaFoldDB" id="A0AAE0WCD3"/>
<evidence type="ECO:0000256" key="1">
    <source>
        <dbReference type="SAM" id="MobiDB-lite"/>
    </source>
</evidence>
<reference evidence="2" key="2">
    <citation type="journal article" date="2021" name="Genome Biol. Evol.">
        <title>Developing a high-quality reference genome for a parasitic bivalve with doubly uniparental inheritance (Bivalvia: Unionida).</title>
        <authorList>
            <person name="Smith C.H."/>
        </authorList>
    </citation>
    <scope>NUCLEOTIDE SEQUENCE</scope>
    <source>
        <strain evidence="2">CHS0354</strain>
        <tissue evidence="2">Mantle</tissue>
    </source>
</reference>
<reference evidence="2" key="1">
    <citation type="journal article" date="2021" name="Genome Biol. Evol.">
        <title>A High-Quality Reference Genome for a Parasitic Bivalve with Doubly Uniparental Inheritance (Bivalvia: Unionida).</title>
        <authorList>
            <person name="Smith C.H."/>
        </authorList>
    </citation>
    <scope>NUCLEOTIDE SEQUENCE</scope>
    <source>
        <strain evidence="2">CHS0354</strain>
    </source>
</reference>
<name>A0AAE0WCD3_9BIVA</name>
<reference evidence="2" key="3">
    <citation type="submission" date="2023-05" db="EMBL/GenBank/DDBJ databases">
        <authorList>
            <person name="Smith C.H."/>
        </authorList>
    </citation>
    <scope>NUCLEOTIDE SEQUENCE</scope>
    <source>
        <strain evidence="2">CHS0354</strain>
        <tissue evidence="2">Mantle</tissue>
    </source>
</reference>
<evidence type="ECO:0000313" key="3">
    <source>
        <dbReference type="Proteomes" id="UP001195483"/>
    </source>
</evidence>
<accession>A0AAE0WCD3</accession>
<protein>
    <submittedName>
        <fullName evidence="2">Uncharacterized protein</fullName>
    </submittedName>
</protein>
<feature type="region of interest" description="Disordered" evidence="1">
    <location>
        <begin position="86"/>
        <end position="154"/>
    </location>
</feature>
<feature type="compositionally biased region" description="Polar residues" evidence="1">
    <location>
        <begin position="97"/>
        <end position="113"/>
    </location>
</feature>